<dbReference type="PANTHER" id="PTHR33067">
    <property type="entry name" value="RNA-DIRECTED DNA POLYMERASE-RELATED"/>
    <property type="match status" value="1"/>
</dbReference>
<proteinExistence type="predicted"/>
<dbReference type="GeneID" id="113849518"/>
<dbReference type="PANTHER" id="PTHR33067:SF35">
    <property type="entry name" value="ASPARTIC PEPTIDASE DDI1-TYPE DOMAIN-CONTAINING PROTEIN"/>
    <property type="match status" value="1"/>
</dbReference>
<evidence type="ECO:0000313" key="1">
    <source>
        <dbReference type="Proteomes" id="UP000694853"/>
    </source>
</evidence>
<dbReference type="RefSeq" id="XP_027335274.1">
    <property type="nucleotide sequence ID" value="XM_027479473.1"/>
</dbReference>
<protein>
    <submittedName>
        <fullName evidence="2">Uncharacterized protein LOC113849518</fullName>
    </submittedName>
</protein>
<dbReference type="Proteomes" id="UP000694853">
    <property type="component" value="Unplaced"/>
</dbReference>
<dbReference type="InterPro" id="IPR021109">
    <property type="entry name" value="Peptidase_aspartic_dom_sf"/>
</dbReference>
<evidence type="ECO:0000313" key="2">
    <source>
        <dbReference type="RefSeq" id="XP_027335274.1"/>
    </source>
</evidence>
<dbReference type="Gene3D" id="2.40.70.10">
    <property type="entry name" value="Acid Proteases"/>
    <property type="match status" value="1"/>
</dbReference>
<reference evidence="1" key="1">
    <citation type="journal article" date="2019" name="Toxins">
        <title>Detection of Abrin-Like and Prepropulchellin-Like Toxin Genes and Transcripts Using Whole Genome Sequencing and Full-Length Transcript Sequencing of Abrus precatorius.</title>
        <authorList>
            <person name="Hovde B.T."/>
            <person name="Daligault H.E."/>
            <person name="Hanschen E.R."/>
            <person name="Kunde Y.A."/>
            <person name="Johnson M.B."/>
            <person name="Starkenburg S.R."/>
            <person name="Johnson S.L."/>
        </authorList>
    </citation>
    <scope>NUCLEOTIDE SEQUENCE [LARGE SCALE GENOMIC DNA]</scope>
</reference>
<sequence length="343" mass="39148">MKKLQINIPFTEAMEEMPTYARLMKDLFTKKRRILEEETVELEAGCNAIIQKSLPQKSRDLGSFTLPVTIGNLSMGKTLIDLGASINLIPLSMLKKIRDVEVRPTRMTLKLTDRSVKLPHGIVEDMIVKVDKFMFPVDFVVMDIEEDVEVPLILGRPFIKIARVIIDMDDGKLKVRVQDNEVIFNVFEAMKFLKGTKECFRVDVLDDVYLKAQGNLRNSSPLEKVLFDADEEFDKTLDKEVQECIDNLNKGESSFTNAHLQEDVREEEKVQPVKLELKQLPSHLKYVFLDSDIGKPNIISSHLSKEQENQLIEAIKANKGAIGWTLAYLKGISPSYCMHKIHI</sequence>
<dbReference type="CDD" id="cd00303">
    <property type="entry name" value="retropepsin_like"/>
    <property type="match status" value="1"/>
</dbReference>
<dbReference type="KEGG" id="aprc:113849518"/>
<reference evidence="2" key="2">
    <citation type="submission" date="2025-08" db="UniProtKB">
        <authorList>
            <consortium name="RefSeq"/>
        </authorList>
    </citation>
    <scope>IDENTIFICATION</scope>
    <source>
        <tissue evidence="2">Young leaves</tissue>
    </source>
</reference>
<dbReference type="AlphaFoldDB" id="A0A8B8JVB2"/>
<name>A0A8B8JVB2_ABRPR</name>
<accession>A0A8B8JVB2</accession>
<organism evidence="1 2">
    <name type="scientific">Abrus precatorius</name>
    <name type="common">Indian licorice</name>
    <name type="synonym">Glycine abrus</name>
    <dbReference type="NCBI Taxonomy" id="3816"/>
    <lineage>
        <taxon>Eukaryota</taxon>
        <taxon>Viridiplantae</taxon>
        <taxon>Streptophyta</taxon>
        <taxon>Embryophyta</taxon>
        <taxon>Tracheophyta</taxon>
        <taxon>Spermatophyta</taxon>
        <taxon>Magnoliopsida</taxon>
        <taxon>eudicotyledons</taxon>
        <taxon>Gunneridae</taxon>
        <taxon>Pentapetalae</taxon>
        <taxon>rosids</taxon>
        <taxon>fabids</taxon>
        <taxon>Fabales</taxon>
        <taxon>Fabaceae</taxon>
        <taxon>Papilionoideae</taxon>
        <taxon>50 kb inversion clade</taxon>
        <taxon>NPAAA clade</taxon>
        <taxon>indigoferoid/millettioid clade</taxon>
        <taxon>Abreae</taxon>
        <taxon>Abrus</taxon>
    </lineage>
</organism>
<dbReference type="OrthoDB" id="1436742at2759"/>
<keyword evidence="1" id="KW-1185">Reference proteome</keyword>
<gene>
    <name evidence="2" type="primary">LOC113849518</name>
</gene>